<feature type="transmembrane region" description="Helical" evidence="1">
    <location>
        <begin position="51"/>
        <end position="76"/>
    </location>
</feature>
<keyword evidence="1" id="KW-1133">Transmembrane helix</keyword>
<keyword evidence="4" id="KW-1185">Reference proteome</keyword>
<keyword evidence="1" id="KW-0472">Membrane</keyword>
<keyword evidence="3" id="KW-0540">Nuclease</keyword>
<feature type="transmembrane region" description="Helical" evidence="1">
    <location>
        <begin position="83"/>
        <end position="104"/>
    </location>
</feature>
<dbReference type="InterPro" id="IPR005135">
    <property type="entry name" value="Endo/exonuclease/phosphatase"/>
</dbReference>
<sequence length="341" mass="35901">MDSQDNTMAIERGNLSRPHGRALRNPWLTGCAALAALFLAVIPHLDLLGRGWFPVLQALVPALCLAAAVVALLLALGRKWVPALLLVSGAVLGLLPTLVPVAGIPTASPAAPLTVFSVNVEHSQADVGALADTIKAHRADVVVLVEVDEELISDLLARGVKGILPYRSPTVTPGDTAGTAILSRFPLKPEPRIPVAEGIDAFDQPSAVIEHPRFGPIRVAAVHPYAPVVDGAYKWRSILGSIDAWQSGHTDIPMVLAGDFNASHAHPAFRNLARNFADTSAAAGILPIPTWSATGSLPAFTAIDHILVRGLAPTGWQRVLVPDTDHYGIIATVTGIEPDKP</sequence>
<evidence type="ECO:0000313" key="3">
    <source>
        <dbReference type="EMBL" id="MBP2386596.1"/>
    </source>
</evidence>
<dbReference type="InterPro" id="IPR036691">
    <property type="entry name" value="Endo/exonu/phosph_ase_sf"/>
</dbReference>
<feature type="transmembrane region" description="Helical" evidence="1">
    <location>
        <begin position="27"/>
        <end position="45"/>
    </location>
</feature>
<evidence type="ECO:0000259" key="2">
    <source>
        <dbReference type="Pfam" id="PF03372"/>
    </source>
</evidence>
<accession>A0ABS4XDZ3</accession>
<dbReference type="RefSeq" id="WP_209997488.1">
    <property type="nucleotide sequence ID" value="NZ_BAAAJY010000002.1"/>
</dbReference>
<proteinExistence type="predicted"/>
<dbReference type="Pfam" id="PF03372">
    <property type="entry name" value="Exo_endo_phos"/>
    <property type="match status" value="1"/>
</dbReference>
<dbReference type="GO" id="GO:0004519">
    <property type="term" value="F:endonuclease activity"/>
    <property type="evidence" value="ECO:0007669"/>
    <property type="project" value="UniProtKB-KW"/>
</dbReference>
<dbReference type="EMBL" id="JAGIOF010000001">
    <property type="protein sequence ID" value="MBP2386596.1"/>
    <property type="molecule type" value="Genomic_DNA"/>
</dbReference>
<organism evidence="3 4">
    <name type="scientific">Paeniglutamicibacter kerguelensis</name>
    <dbReference type="NCBI Taxonomy" id="254788"/>
    <lineage>
        <taxon>Bacteria</taxon>
        <taxon>Bacillati</taxon>
        <taxon>Actinomycetota</taxon>
        <taxon>Actinomycetes</taxon>
        <taxon>Micrococcales</taxon>
        <taxon>Micrococcaceae</taxon>
        <taxon>Paeniglutamicibacter</taxon>
    </lineage>
</organism>
<keyword evidence="3" id="KW-0255">Endonuclease</keyword>
<feature type="domain" description="Endonuclease/exonuclease/phosphatase" evidence="2">
    <location>
        <begin position="117"/>
        <end position="326"/>
    </location>
</feature>
<protein>
    <submittedName>
        <fullName evidence="3">Endonuclease/exonuclease/phosphatase (EEP) superfamily protein YafD</fullName>
    </submittedName>
</protein>
<dbReference type="SUPFAM" id="SSF56219">
    <property type="entry name" value="DNase I-like"/>
    <property type="match status" value="1"/>
</dbReference>
<reference evidence="3 4" key="1">
    <citation type="submission" date="2021-03" db="EMBL/GenBank/DDBJ databases">
        <title>Sequencing the genomes of 1000 actinobacteria strains.</title>
        <authorList>
            <person name="Klenk H.-P."/>
        </authorList>
    </citation>
    <scope>NUCLEOTIDE SEQUENCE [LARGE SCALE GENOMIC DNA]</scope>
    <source>
        <strain evidence="3 4">DSM 15797</strain>
    </source>
</reference>
<dbReference type="Proteomes" id="UP001296993">
    <property type="component" value="Unassembled WGS sequence"/>
</dbReference>
<comment type="caution">
    <text evidence="3">The sequence shown here is derived from an EMBL/GenBank/DDBJ whole genome shotgun (WGS) entry which is preliminary data.</text>
</comment>
<dbReference type="Gene3D" id="3.60.10.10">
    <property type="entry name" value="Endonuclease/exonuclease/phosphatase"/>
    <property type="match status" value="1"/>
</dbReference>
<name>A0ABS4XDZ3_9MICC</name>
<keyword evidence="3" id="KW-0378">Hydrolase</keyword>
<evidence type="ECO:0000313" key="4">
    <source>
        <dbReference type="Proteomes" id="UP001296993"/>
    </source>
</evidence>
<gene>
    <name evidence="3" type="ORF">JOF47_002107</name>
</gene>
<evidence type="ECO:0000256" key="1">
    <source>
        <dbReference type="SAM" id="Phobius"/>
    </source>
</evidence>
<keyword evidence="1" id="KW-0812">Transmembrane</keyword>